<dbReference type="STRING" id="332977.SAMN05421740_101163"/>
<keyword evidence="3" id="KW-1185">Reference proteome</keyword>
<sequence>MKGLKGTIDFDRTDLQNSRFDVTVDVNTISTGLGLKNRHAKAEDFLDAEQYPTIRFASSKITPSNDGFIAQGTLTIKNVSKEMTIPFTFDDTGSEGVFRGNFKLNRKDYNLEKNRIGEVIDVELVVPVIKRSY</sequence>
<dbReference type="Proteomes" id="UP000198916">
    <property type="component" value="Unassembled WGS sequence"/>
</dbReference>
<organism evidence="2 3">
    <name type="scientific">Parapedobacter koreensis</name>
    <dbReference type="NCBI Taxonomy" id="332977"/>
    <lineage>
        <taxon>Bacteria</taxon>
        <taxon>Pseudomonadati</taxon>
        <taxon>Bacteroidota</taxon>
        <taxon>Sphingobacteriia</taxon>
        <taxon>Sphingobacteriales</taxon>
        <taxon>Sphingobacteriaceae</taxon>
        <taxon>Parapedobacter</taxon>
    </lineage>
</organism>
<dbReference type="Gene3D" id="2.40.128.110">
    <property type="entry name" value="Lipid/polyisoprenoid-binding, YceI-like"/>
    <property type="match status" value="1"/>
</dbReference>
<dbReference type="PANTHER" id="PTHR34406">
    <property type="entry name" value="PROTEIN YCEI"/>
    <property type="match status" value="1"/>
</dbReference>
<evidence type="ECO:0000313" key="2">
    <source>
        <dbReference type="EMBL" id="SEK19538.1"/>
    </source>
</evidence>
<reference evidence="3" key="1">
    <citation type="submission" date="2016-10" db="EMBL/GenBank/DDBJ databases">
        <authorList>
            <person name="Varghese N."/>
            <person name="Submissions S."/>
        </authorList>
    </citation>
    <scope>NUCLEOTIDE SEQUENCE [LARGE SCALE GENOMIC DNA]</scope>
    <source>
        <strain evidence="3">Jip14</strain>
    </source>
</reference>
<name>A0A1H7F0J3_9SPHI</name>
<proteinExistence type="predicted"/>
<dbReference type="InterPro" id="IPR007372">
    <property type="entry name" value="Lipid/polyisoprenoid-bd_YceI"/>
</dbReference>
<dbReference type="Pfam" id="PF04264">
    <property type="entry name" value="YceI"/>
    <property type="match status" value="1"/>
</dbReference>
<dbReference type="SMART" id="SM00867">
    <property type="entry name" value="YceI"/>
    <property type="match status" value="1"/>
</dbReference>
<evidence type="ECO:0000259" key="1">
    <source>
        <dbReference type="SMART" id="SM00867"/>
    </source>
</evidence>
<dbReference type="AlphaFoldDB" id="A0A1H7F0J3"/>
<gene>
    <name evidence="2" type="ORF">SAMN05421740_101163</name>
</gene>
<feature type="domain" description="Lipid/polyisoprenoid-binding YceI-like" evidence="1">
    <location>
        <begin position="1"/>
        <end position="129"/>
    </location>
</feature>
<protein>
    <submittedName>
        <fullName evidence="2">Polyisoprenoid-binding protein YceI</fullName>
    </submittedName>
</protein>
<accession>A0A1H7F0J3</accession>
<evidence type="ECO:0000313" key="3">
    <source>
        <dbReference type="Proteomes" id="UP000198916"/>
    </source>
</evidence>
<dbReference type="EMBL" id="FNZR01000001">
    <property type="protein sequence ID" value="SEK19538.1"/>
    <property type="molecule type" value="Genomic_DNA"/>
</dbReference>
<dbReference type="SUPFAM" id="SSF101874">
    <property type="entry name" value="YceI-like"/>
    <property type="match status" value="1"/>
</dbReference>
<dbReference type="InterPro" id="IPR036761">
    <property type="entry name" value="TTHA0802/YceI-like_sf"/>
</dbReference>
<dbReference type="PANTHER" id="PTHR34406:SF1">
    <property type="entry name" value="PROTEIN YCEI"/>
    <property type="match status" value="1"/>
</dbReference>